<dbReference type="Pfam" id="PF01420">
    <property type="entry name" value="Methylase_S"/>
    <property type="match status" value="1"/>
</dbReference>
<dbReference type="InterPro" id="IPR052021">
    <property type="entry name" value="Type-I_RS_S_subunit"/>
</dbReference>
<reference evidence="5 6" key="1">
    <citation type="submission" date="2023-06" db="EMBL/GenBank/DDBJ databases">
        <title>Roseiconus lacunae JC819 isolated from Gulf of Mannar region, Tamil Nadu.</title>
        <authorList>
            <person name="Pk S."/>
            <person name="Ch S."/>
            <person name="Ch V.R."/>
        </authorList>
    </citation>
    <scope>NUCLEOTIDE SEQUENCE [LARGE SCALE GENOMIC DNA]</scope>
    <source>
        <strain evidence="5 6">JC819</strain>
    </source>
</reference>
<evidence type="ECO:0000256" key="1">
    <source>
        <dbReference type="ARBA" id="ARBA00010923"/>
    </source>
</evidence>
<dbReference type="Gene3D" id="1.10.287.1120">
    <property type="entry name" value="Bipartite methylase S protein"/>
    <property type="match status" value="1"/>
</dbReference>
<keyword evidence="5" id="KW-0540">Nuclease</keyword>
<evidence type="ECO:0000313" key="5">
    <source>
        <dbReference type="EMBL" id="MDM4015936.1"/>
    </source>
</evidence>
<dbReference type="EC" id="3.1.21.-" evidence="5"/>
<evidence type="ECO:0000256" key="3">
    <source>
        <dbReference type="ARBA" id="ARBA00023125"/>
    </source>
</evidence>
<comment type="similarity">
    <text evidence="1">Belongs to the type-I restriction system S methylase family.</text>
</comment>
<dbReference type="InterPro" id="IPR000055">
    <property type="entry name" value="Restrct_endonuc_typeI_TRD"/>
</dbReference>
<dbReference type="EMBL" id="JASZZN010000007">
    <property type="protein sequence ID" value="MDM4015936.1"/>
    <property type="molecule type" value="Genomic_DNA"/>
</dbReference>
<organism evidence="5 6">
    <name type="scientific">Roseiconus lacunae</name>
    <dbReference type="NCBI Taxonomy" id="2605694"/>
    <lineage>
        <taxon>Bacteria</taxon>
        <taxon>Pseudomonadati</taxon>
        <taxon>Planctomycetota</taxon>
        <taxon>Planctomycetia</taxon>
        <taxon>Pirellulales</taxon>
        <taxon>Pirellulaceae</taxon>
        <taxon>Roseiconus</taxon>
    </lineage>
</organism>
<keyword evidence="2" id="KW-0680">Restriction system</keyword>
<dbReference type="RefSeq" id="WP_289163506.1">
    <property type="nucleotide sequence ID" value="NZ_JASZZN010000007.1"/>
</dbReference>
<dbReference type="GO" id="GO:0004519">
    <property type="term" value="F:endonuclease activity"/>
    <property type="evidence" value="ECO:0007669"/>
    <property type="project" value="UniProtKB-KW"/>
</dbReference>
<dbReference type="CDD" id="cd17267">
    <property type="entry name" value="RMtype1_S_EcoAO83I-TRD1-CR1_like"/>
    <property type="match status" value="1"/>
</dbReference>
<dbReference type="SUPFAM" id="SSF116734">
    <property type="entry name" value="DNA methylase specificity domain"/>
    <property type="match status" value="1"/>
</dbReference>
<dbReference type="GO" id="GO:0016787">
    <property type="term" value="F:hydrolase activity"/>
    <property type="evidence" value="ECO:0007669"/>
    <property type="project" value="UniProtKB-KW"/>
</dbReference>
<evidence type="ECO:0000259" key="4">
    <source>
        <dbReference type="Pfam" id="PF01420"/>
    </source>
</evidence>
<dbReference type="Gene3D" id="3.90.220.20">
    <property type="entry name" value="DNA methylase specificity domains"/>
    <property type="match status" value="1"/>
</dbReference>
<sequence>MASKGWGTVPLGEFVTLQRGHDLPEHQCRPGSVPILGFFEITGWHDEPRVRGPGVIIGRSGASFGVVTFSREPFWPLNTALYVKDFQGDDEHFACYLLKTLDFKRYCSGSAQPSLNRNYVHPIPVDVPPLREQKAIANILGSLDTKIELNRRMNETLESMARVIFKSWFVDFDPVLAKMDGRQPTGMD</sequence>
<name>A0ABT7PHG2_9BACT</name>
<gene>
    <name evidence="5" type="ORF">QTN89_10875</name>
</gene>
<keyword evidence="6" id="KW-1185">Reference proteome</keyword>
<dbReference type="PANTHER" id="PTHR30408:SF13">
    <property type="entry name" value="TYPE I RESTRICTION ENZYME HINDI SPECIFICITY SUBUNIT"/>
    <property type="match status" value="1"/>
</dbReference>
<dbReference type="Proteomes" id="UP001239462">
    <property type="component" value="Unassembled WGS sequence"/>
</dbReference>
<accession>A0ABT7PHG2</accession>
<feature type="domain" description="Type I restriction modification DNA specificity" evidence="4">
    <location>
        <begin position="4"/>
        <end position="158"/>
    </location>
</feature>
<keyword evidence="5" id="KW-0255">Endonuclease</keyword>
<dbReference type="InterPro" id="IPR044946">
    <property type="entry name" value="Restrct_endonuc_typeI_TRD_sf"/>
</dbReference>
<evidence type="ECO:0000256" key="2">
    <source>
        <dbReference type="ARBA" id="ARBA00022747"/>
    </source>
</evidence>
<evidence type="ECO:0000313" key="6">
    <source>
        <dbReference type="Proteomes" id="UP001239462"/>
    </source>
</evidence>
<protein>
    <submittedName>
        <fullName evidence="5">Restriction endonuclease subunit S</fullName>
        <ecNumber evidence="5">3.1.21.-</ecNumber>
    </submittedName>
</protein>
<comment type="caution">
    <text evidence="5">The sequence shown here is derived from an EMBL/GenBank/DDBJ whole genome shotgun (WGS) entry which is preliminary data.</text>
</comment>
<dbReference type="PANTHER" id="PTHR30408">
    <property type="entry name" value="TYPE-1 RESTRICTION ENZYME ECOKI SPECIFICITY PROTEIN"/>
    <property type="match status" value="1"/>
</dbReference>
<keyword evidence="5" id="KW-0378">Hydrolase</keyword>
<proteinExistence type="inferred from homology"/>
<keyword evidence="3" id="KW-0238">DNA-binding</keyword>